<dbReference type="EMBL" id="PVMZ01000012">
    <property type="protein sequence ID" value="PRX18592.1"/>
    <property type="molecule type" value="Genomic_DNA"/>
</dbReference>
<protein>
    <submittedName>
        <fullName evidence="2">Erythromycin esterase-like protein</fullName>
    </submittedName>
</protein>
<dbReference type="SUPFAM" id="SSF159501">
    <property type="entry name" value="EreA/ChaN-like"/>
    <property type="match status" value="1"/>
</dbReference>
<dbReference type="Pfam" id="PF19694">
    <property type="entry name" value="DUF6194"/>
    <property type="match status" value="1"/>
</dbReference>
<organism evidence="2 3">
    <name type="scientific">Actinoplanes italicus</name>
    <dbReference type="NCBI Taxonomy" id="113567"/>
    <lineage>
        <taxon>Bacteria</taxon>
        <taxon>Bacillati</taxon>
        <taxon>Actinomycetota</taxon>
        <taxon>Actinomycetes</taxon>
        <taxon>Micromonosporales</taxon>
        <taxon>Micromonosporaceae</taxon>
        <taxon>Actinoplanes</taxon>
    </lineage>
</organism>
<dbReference type="Proteomes" id="UP000239415">
    <property type="component" value="Unassembled WGS sequence"/>
</dbReference>
<proteinExistence type="predicted"/>
<evidence type="ECO:0000313" key="3">
    <source>
        <dbReference type="Proteomes" id="UP000239415"/>
    </source>
</evidence>
<dbReference type="PANTHER" id="PTHR31299:SF0">
    <property type="entry name" value="ESTERASE, PUTATIVE (AFU_ORTHOLOGUE AFUA_1G05850)-RELATED"/>
    <property type="match status" value="1"/>
</dbReference>
<dbReference type="InterPro" id="IPR052036">
    <property type="entry name" value="Hydrolase/PRTase-associated"/>
</dbReference>
<dbReference type="OrthoDB" id="4329964at2"/>
<dbReference type="Gene3D" id="3.30.1870.10">
    <property type="entry name" value="EreA-like, domain 2"/>
    <property type="match status" value="1"/>
</dbReference>
<name>A0A2T0K6I7_9ACTN</name>
<feature type="domain" description="DUF6194" evidence="1">
    <location>
        <begin position="396"/>
        <end position="541"/>
    </location>
</feature>
<dbReference type="RefSeq" id="WP_106323354.1">
    <property type="nucleotide sequence ID" value="NZ_BOMO01000108.1"/>
</dbReference>
<comment type="caution">
    <text evidence="2">The sequence shown here is derived from an EMBL/GenBank/DDBJ whole genome shotgun (WGS) entry which is preliminary data.</text>
</comment>
<evidence type="ECO:0000259" key="1">
    <source>
        <dbReference type="Pfam" id="PF19694"/>
    </source>
</evidence>
<dbReference type="InterPro" id="IPR045676">
    <property type="entry name" value="DUF6194"/>
</dbReference>
<keyword evidence="3" id="KW-1185">Reference proteome</keyword>
<dbReference type="GO" id="GO:0046677">
    <property type="term" value="P:response to antibiotic"/>
    <property type="evidence" value="ECO:0007669"/>
    <property type="project" value="InterPro"/>
</dbReference>
<dbReference type="AlphaFoldDB" id="A0A2T0K6I7"/>
<sequence>MAFDTELQSLISEHRPHLLALGEPYHGEPAFPRLRNRILETLAGHGFRAVAIESDRAAALAVDDYVRGRTDDLDLSTGISHGWGEHPATRELVDWLRAHNADLPPHERIAFHGFDAATEIEAAPSPGRYLRELCSYVGVQNPDLDLLIGEDARWSAPEIMYDATRSPGRSPEAAALRGIAEDLKHMLYGSAPRLVAESSTAAWYRAKVLADTAIGLLSYHAELAAPGTQSERIGRLLATRDSIMAQNLLDILAHERDRGPVLVAAHNTHLQRGPSRWETHWQGVDYAAEWSGAGSIVSALLGDRYVFVAGSLGASAQVGLGEPEPGTYEELLGPSTGLFPPPAGGVPAPAGLLPSPADADPRERQTDLLGHFPLTTGIVGSCDAILHIGHGPGAAVAARISGMPGVTETRIEAGSEMPPYTWGDRFFFAGEDRMRPFATIVGHDVPDFDERSQLSPEGRHRLNIEVGREVFRELFGYGPEEFAAHQEKIDFAEADTLMPHPAYAVQGWASVVNPGPATADEVARLLDRARIRSAARQRRRTEA</sequence>
<dbReference type="Pfam" id="PF05139">
    <property type="entry name" value="Erythro_esteras"/>
    <property type="match status" value="1"/>
</dbReference>
<dbReference type="InterPro" id="IPR007815">
    <property type="entry name" value="Emycin_Estase"/>
</dbReference>
<gene>
    <name evidence="2" type="ORF">CLV67_11266</name>
</gene>
<dbReference type="CDD" id="cd14728">
    <property type="entry name" value="Ere-like"/>
    <property type="match status" value="1"/>
</dbReference>
<reference evidence="2 3" key="1">
    <citation type="submission" date="2018-03" db="EMBL/GenBank/DDBJ databases">
        <title>Genomic Encyclopedia of Archaeal and Bacterial Type Strains, Phase II (KMG-II): from individual species to whole genera.</title>
        <authorList>
            <person name="Goeker M."/>
        </authorList>
    </citation>
    <scope>NUCLEOTIDE SEQUENCE [LARGE SCALE GENOMIC DNA]</scope>
    <source>
        <strain evidence="2 3">DSM 43146</strain>
    </source>
</reference>
<accession>A0A2T0K6I7</accession>
<evidence type="ECO:0000313" key="2">
    <source>
        <dbReference type="EMBL" id="PRX18592.1"/>
    </source>
</evidence>
<dbReference type="PANTHER" id="PTHR31299">
    <property type="entry name" value="ESTERASE, PUTATIVE (AFU_ORTHOLOGUE AFUA_1G05850)-RELATED"/>
    <property type="match status" value="1"/>
</dbReference>